<sequence length="151" mass="17192">MEDFIHKETSKAIYWHGMLTRGVLLMLIVVKSTRAPYAINLGRPEFPAVDRKANTPSFRELSGFGQRIVEAGECELQGRRGIYTPLNDLMEICAVKERLILDGTEMRVEQYFACDPYKPEKDNPMREPDGVRFGLAVETGINRSASKHSDW</sequence>
<evidence type="ECO:0000313" key="2">
    <source>
        <dbReference type="EMBL" id="EPB74228.1"/>
    </source>
</evidence>
<evidence type="ECO:0000313" key="3">
    <source>
        <dbReference type="Proteomes" id="UP000054495"/>
    </source>
</evidence>
<feature type="transmembrane region" description="Helical" evidence="1">
    <location>
        <begin position="12"/>
        <end position="30"/>
    </location>
</feature>
<name>A0A0D6LSR9_9BILA</name>
<keyword evidence="1" id="KW-1133">Transmembrane helix</keyword>
<dbReference type="AlphaFoldDB" id="A0A0D6LSR9"/>
<keyword evidence="3" id="KW-1185">Reference proteome</keyword>
<dbReference type="EMBL" id="KE124952">
    <property type="protein sequence ID" value="EPB74228.1"/>
    <property type="molecule type" value="Genomic_DNA"/>
</dbReference>
<protein>
    <submittedName>
        <fullName evidence="2">Uncharacterized protein</fullName>
    </submittedName>
</protein>
<accession>A0A0D6LSR9</accession>
<gene>
    <name evidence="2" type="ORF">ANCCEY_06657</name>
</gene>
<keyword evidence="1" id="KW-0812">Transmembrane</keyword>
<reference evidence="2 3" key="1">
    <citation type="submission" date="2013-05" db="EMBL/GenBank/DDBJ databases">
        <title>Draft genome of the parasitic nematode Anyclostoma ceylanicum.</title>
        <authorList>
            <person name="Mitreva M."/>
        </authorList>
    </citation>
    <scope>NUCLEOTIDE SEQUENCE [LARGE SCALE GENOMIC DNA]</scope>
</reference>
<organism evidence="2 3">
    <name type="scientific">Ancylostoma ceylanicum</name>
    <dbReference type="NCBI Taxonomy" id="53326"/>
    <lineage>
        <taxon>Eukaryota</taxon>
        <taxon>Metazoa</taxon>
        <taxon>Ecdysozoa</taxon>
        <taxon>Nematoda</taxon>
        <taxon>Chromadorea</taxon>
        <taxon>Rhabditida</taxon>
        <taxon>Rhabditina</taxon>
        <taxon>Rhabditomorpha</taxon>
        <taxon>Strongyloidea</taxon>
        <taxon>Ancylostomatidae</taxon>
        <taxon>Ancylostomatinae</taxon>
        <taxon>Ancylostoma</taxon>
    </lineage>
</organism>
<evidence type="ECO:0000256" key="1">
    <source>
        <dbReference type="SAM" id="Phobius"/>
    </source>
</evidence>
<keyword evidence="1" id="KW-0472">Membrane</keyword>
<proteinExistence type="predicted"/>
<dbReference type="Proteomes" id="UP000054495">
    <property type="component" value="Unassembled WGS sequence"/>
</dbReference>